<evidence type="ECO:0000256" key="3">
    <source>
        <dbReference type="ARBA" id="ARBA00022475"/>
    </source>
</evidence>
<keyword evidence="9" id="KW-1185">Reference proteome</keyword>
<evidence type="ECO:0000256" key="2">
    <source>
        <dbReference type="ARBA" id="ARBA00006679"/>
    </source>
</evidence>
<feature type="transmembrane region" description="Helical" evidence="7">
    <location>
        <begin position="85"/>
        <end position="105"/>
    </location>
</feature>
<comment type="caution">
    <text evidence="8">The sequence shown here is derived from an EMBL/GenBank/DDBJ whole genome shotgun (WGS) entry which is preliminary data.</text>
</comment>
<keyword evidence="6 7" id="KW-0472">Membrane</keyword>
<dbReference type="EMBL" id="PQWO01000002">
    <property type="protein sequence ID" value="PZD74884.1"/>
    <property type="molecule type" value="Genomic_DNA"/>
</dbReference>
<evidence type="ECO:0000256" key="5">
    <source>
        <dbReference type="ARBA" id="ARBA00022989"/>
    </source>
</evidence>
<comment type="similarity">
    <text evidence="2">Belongs to the DoxX family.</text>
</comment>
<keyword evidence="5 7" id="KW-1133">Transmembrane helix</keyword>
<comment type="subcellular location">
    <subcellularLocation>
        <location evidence="1">Cell membrane</location>
        <topology evidence="1">Multi-pass membrane protein</topology>
    </subcellularLocation>
</comment>
<dbReference type="Proteomes" id="UP000248857">
    <property type="component" value="Unassembled WGS sequence"/>
</dbReference>
<feature type="transmembrane region" description="Helical" evidence="7">
    <location>
        <begin position="31"/>
        <end position="52"/>
    </location>
</feature>
<dbReference type="InterPro" id="IPR051907">
    <property type="entry name" value="DoxX-like_oxidoreductase"/>
</dbReference>
<dbReference type="Pfam" id="PF07681">
    <property type="entry name" value="DoxX"/>
    <property type="match status" value="1"/>
</dbReference>
<evidence type="ECO:0000256" key="4">
    <source>
        <dbReference type="ARBA" id="ARBA00022692"/>
    </source>
</evidence>
<keyword evidence="3" id="KW-1003">Cell membrane</keyword>
<keyword evidence="4 7" id="KW-0812">Transmembrane</keyword>
<gene>
    <name evidence="8" type="ORF">C1752_00783</name>
</gene>
<sequence length="118" mass="12705">MIHNGVGKLLDVQGFASYVVSQTMGLPFPTFLTYCAAYTEIIGAVLLILGLLTRPAAIGLLFTMVMAVYFHICEDGFVIASFETAALYAGMYLFCVFNGGGLFSIDSLIAKQLEKSNS</sequence>
<dbReference type="PANTHER" id="PTHR33452:SF1">
    <property type="entry name" value="INNER MEMBRANE PROTEIN YPHA-RELATED"/>
    <property type="match status" value="1"/>
</dbReference>
<name>A0A2W1JZU1_9CYAN</name>
<evidence type="ECO:0000313" key="8">
    <source>
        <dbReference type="EMBL" id="PZD74884.1"/>
    </source>
</evidence>
<organism evidence="8 9">
    <name type="scientific">Acaryochloris thomasi RCC1774</name>
    <dbReference type="NCBI Taxonomy" id="1764569"/>
    <lineage>
        <taxon>Bacteria</taxon>
        <taxon>Bacillati</taxon>
        <taxon>Cyanobacteriota</taxon>
        <taxon>Cyanophyceae</taxon>
        <taxon>Acaryochloridales</taxon>
        <taxon>Acaryochloridaceae</taxon>
        <taxon>Acaryochloris</taxon>
        <taxon>Acaryochloris thomasi</taxon>
    </lineage>
</organism>
<reference evidence="8 9" key="1">
    <citation type="journal article" date="2018" name="Sci. Rep.">
        <title>A novel species of the marine cyanobacterium Acaryochloris with a unique pigment content and lifestyle.</title>
        <authorList>
            <person name="Partensky F."/>
            <person name="Six C."/>
            <person name="Ratin M."/>
            <person name="Garczarek L."/>
            <person name="Vaulot D."/>
            <person name="Probert I."/>
            <person name="Calteau A."/>
            <person name="Gourvil P."/>
            <person name="Marie D."/>
            <person name="Grebert T."/>
            <person name="Bouchier C."/>
            <person name="Le Panse S."/>
            <person name="Gachenot M."/>
            <person name="Rodriguez F."/>
            <person name="Garrido J.L."/>
        </authorList>
    </citation>
    <scope>NUCLEOTIDE SEQUENCE [LARGE SCALE GENOMIC DNA]</scope>
    <source>
        <strain evidence="8 9">RCC1774</strain>
    </source>
</reference>
<feature type="transmembrane region" description="Helical" evidence="7">
    <location>
        <begin position="59"/>
        <end position="79"/>
    </location>
</feature>
<dbReference type="InterPro" id="IPR032808">
    <property type="entry name" value="DoxX"/>
</dbReference>
<dbReference type="PANTHER" id="PTHR33452">
    <property type="entry name" value="OXIDOREDUCTASE CATD-RELATED"/>
    <property type="match status" value="1"/>
</dbReference>
<evidence type="ECO:0000256" key="1">
    <source>
        <dbReference type="ARBA" id="ARBA00004651"/>
    </source>
</evidence>
<evidence type="ECO:0008006" key="10">
    <source>
        <dbReference type="Google" id="ProtNLM"/>
    </source>
</evidence>
<protein>
    <recommendedName>
        <fullName evidence="10">DoxX family protein</fullName>
    </recommendedName>
</protein>
<dbReference type="GO" id="GO:0005886">
    <property type="term" value="C:plasma membrane"/>
    <property type="evidence" value="ECO:0007669"/>
    <property type="project" value="UniProtKB-SubCell"/>
</dbReference>
<evidence type="ECO:0000256" key="6">
    <source>
        <dbReference type="ARBA" id="ARBA00023136"/>
    </source>
</evidence>
<accession>A0A2W1JZU1</accession>
<proteinExistence type="inferred from homology"/>
<evidence type="ECO:0000313" key="9">
    <source>
        <dbReference type="Proteomes" id="UP000248857"/>
    </source>
</evidence>
<evidence type="ECO:0000256" key="7">
    <source>
        <dbReference type="SAM" id="Phobius"/>
    </source>
</evidence>
<dbReference type="AlphaFoldDB" id="A0A2W1JZU1"/>